<dbReference type="PROSITE" id="PS50112">
    <property type="entry name" value="PAS"/>
    <property type="match status" value="1"/>
</dbReference>
<dbReference type="SUPFAM" id="SSF52172">
    <property type="entry name" value="CheY-like"/>
    <property type="match status" value="2"/>
</dbReference>
<keyword evidence="6" id="KW-0547">Nucleotide-binding</keyword>
<dbReference type="CDD" id="cd00130">
    <property type="entry name" value="PAS"/>
    <property type="match status" value="2"/>
</dbReference>
<evidence type="ECO:0000256" key="13">
    <source>
        <dbReference type="PROSITE-ProRule" id="PRU00169"/>
    </source>
</evidence>
<evidence type="ECO:0000259" key="15">
    <source>
        <dbReference type="PROSITE" id="PS50110"/>
    </source>
</evidence>
<dbReference type="SMART" id="SM00387">
    <property type="entry name" value="HATPase_c"/>
    <property type="match status" value="1"/>
</dbReference>
<dbReference type="InterPro" id="IPR035965">
    <property type="entry name" value="PAS-like_dom_sf"/>
</dbReference>
<dbReference type="PROSITE" id="PS50113">
    <property type="entry name" value="PAC"/>
    <property type="match status" value="1"/>
</dbReference>
<dbReference type="eggNOG" id="COG2205">
    <property type="taxonomic scope" value="Bacteria"/>
</dbReference>
<dbReference type="Gene3D" id="1.10.287.130">
    <property type="match status" value="1"/>
</dbReference>
<feature type="domain" description="PAC" evidence="17">
    <location>
        <begin position="225"/>
        <end position="277"/>
    </location>
</feature>
<dbReference type="Pfam" id="PF00072">
    <property type="entry name" value="Response_reg"/>
    <property type="match status" value="2"/>
</dbReference>
<comment type="similarity">
    <text evidence="2">In the N-terminal section; belongs to the phytochrome family.</text>
</comment>
<accession>B0CG82</accession>
<dbReference type="SUPFAM" id="SSF47384">
    <property type="entry name" value="Homodimeric domain of signal transducing histidine kinase"/>
    <property type="match status" value="1"/>
</dbReference>
<dbReference type="PROSITE" id="PS50110">
    <property type="entry name" value="RESPONSE_REGULATORY"/>
    <property type="match status" value="2"/>
</dbReference>
<dbReference type="SMART" id="SM00448">
    <property type="entry name" value="REC"/>
    <property type="match status" value="2"/>
</dbReference>
<dbReference type="RefSeq" id="WP_012165850.1">
    <property type="nucleotide sequence ID" value="NC_009925.1"/>
</dbReference>
<dbReference type="Pfam" id="PF02518">
    <property type="entry name" value="HATPase_c"/>
    <property type="match status" value="1"/>
</dbReference>
<evidence type="ECO:0000256" key="9">
    <source>
        <dbReference type="ARBA" id="ARBA00023012"/>
    </source>
</evidence>
<dbReference type="InterPro" id="IPR000700">
    <property type="entry name" value="PAS-assoc_C"/>
</dbReference>
<dbReference type="Pfam" id="PF08448">
    <property type="entry name" value="PAS_4"/>
    <property type="match status" value="1"/>
</dbReference>
<dbReference type="EC" id="2.7.13.3" evidence="3"/>
<dbReference type="eggNOG" id="COG0784">
    <property type="taxonomic scope" value="Bacteria"/>
</dbReference>
<dbReference type="InterPro" id="IPR003661">
    <property type="entry name" value="HisK_dim/P_dom"/>
</dbReference>
<dbReference type="FunFam" id="1.10.287.130:FF:000002">
    <property type="entry name" value="Two-component osmosensing histidine kinase"/>
    <property type="match status" value="1"/>
</dbReference>
<evidence type="ECO:0000313" key="18">
    <source>
        <dbReference type="EMBL" id="ABW30635.1"/>
    </source>
</evidence>
<evidence type="ECO:0000259" key="17">
    <source>
        <dbReference type="PROSITE" id="PS50113"/>
    </source>
</evidence>
<dbReference type="InterPro" id="IPR036890">
    <property type="entry name" value="HATPase_C_sf"/>
</dbReference>
<evidence type="ECO:0000313" key="19">
    <source>
        <dbReference type="Proteomes" id="UP000000268"/>
    </source>
</evidence>
<dbReference type="KEGG" id="amr:AM1_5688"/>
<name>B0CG82_ACAM1</name>
<reference evidence="18 19" key="1">
    <citation type="journal article" date="2008" name="Proc. Natl. Acad. Sci. U.S.A.">
        <title>Niche adaptation and genome expansion in the chlorophyll d-producing cyanobacterium Acaryochloris marina.</title>
        <authorList>
            <person name="Swingley W.D."/>
            <person name="Chen M."/>
            <person name="Cheung P.C."/>
            <person name="Conrad A.L."/>
            <person name="Dejesa L.C."/>
            <person name="Hao J."/>
            <person name="Honchak B.M."/>
            <person name="Karbach L.E."/>
            <person name="Kurdoglu A."/>
            <person name="Lahiri S."/>
            <person name="Mastrian S.D."/>
            <person name="Miyashita H."/>
            <person name="Page L."/>
            <person name="Ramakrishna P."/>
            <person name="Satoh S."/>
            <person name="Sattley W.M."/>
            <person name="Shimada Y."/>
            <person name="Taylor H.L."/>
            <person name="Tomo T."/>
            <person name="Tsuchiya T."/>
            <person name="Wang Z.T."/>
            <person name="Raymond J."/>
            <person name="Mimuro M."/>
            <person name="Blankenship R.E."/>
            <person name="Touchman J.W."/>
        </authorList>
    </citation>
    <scope>NUCLEOTIDE SEQUENCE [LARGE SCALE GENOMIC DNA]</scope>
    <source>
        <strain evidence="19">MBIC 11017</strain>
    </source>
</reference>
<keyword evidence="9" id="KW-0902">Two-component regulatory system</keyword>
<keyword evidence="4 13" id="KW-0597">Phosphoprotein</keyword>
<evidence type="ECO:0000256" key="5">
    <source>
        <dbReference type="ARBA" id="ARBA00022679"/>
    </source>
</evidence>
<keyword evidence="8" id="KW-0067">ATP-binding</keyword>
<dbReference type="Proteomes" id="UP000000268">
    <property type="component" value="Chromosome"/>
</dbReference>
<dbReference type="InterPro" id="IPR013656">
    <property type="entry name" value="PAS_4"/>
</dbReference>
<evidence type="ECO:0000256" key="12">
    <source>
        <dbReference type="ARBA" id="ARBA00074306"/>
    </source>
</evidence>
<dbReference type="PANTHER" id="PTHR45339:SF1">
    <property type="entry name" value="HYBRID SIGNAL TRANSDUCTION HISTIDINE KINASE J"/>
    <property type="match status" value="1"/>
</dbReference>
<dbReference type="STRING" id="329726.AM1_5688"/>
<dbReference type="FunFam" id="3.30.565.10:FF:000010">
    <property type="entry name" value="Sensor histidine kinase RcsC"/>
    <property type="match status" value="1"/>
</dbReference>
<evidence type="ECO:0000256" key="7">
    <source>
        <dbReference type="ARBA" id="ARBA00022777"/>
    </source>
</evidence>
<dbReference type="InterPro" id="IPR001610">
    <property type="entry name" value="PAC"/>
</dbReference>
<dbReference type="GO" id="GO:0000155">
    <property type="term" value="F:phosphorelay sensor kinase activity"/>
    <property type="evidence" value="ECO:0007669"/>
    <property type="project" value="InterPro"/>
</dbReference>
<protein>
    <recommendedName>
        <fullName evidence="12">Circadian input-output histidine kinase CikA</fullName>
        <ecNumber evidence="3">2.7.13.3</ecNumber>
    </recommendedName>
    <alternativeName>
        <fullName evidence="11">Sensory/regulatory protein RpfC</fullName>
    </alternativeName>
</protein>
<feature type="domain" description="PAS" evidence="16">
    <location>
        <begin position="151"/>
        <end position="221"/>
    </location>
</feature>
<dbReference type="GO" id="GO:0005524">
    <property type="term" value="F:ATP binding"/>
    <property type="evidence" value="ECO:0007669"/>
    <property type="project" value="UniProtKB-KW"/>
</dbReference>
<dbReference type="InterPro" id="IPR003594">
    <property type="entry name" value="HATPase_dom"/>
</dbReference>
<dbReference type="CDD" id="cd17546">
    <property type="entry name" value="REC_hyHK_CKI1_RcsC-like"/>
    <property type="match status" value="1"/>
</dbReference>
<keyword evidence="5" id="KW-0808">Transferase</keyword>
<dbReference type="SMART" id="SM00388">
    <property type="entry name" value="HisKA"/>
    <property type="match status" value="1"/>
</dbReference>
<evidence type="ECO:0000256" key="3">
    <source>
        <dbReference type="ARBA" id="ARBA00012438"/>
    </source>
</evidence>
<feature type="domain" description="Histidine kinase" evidence="14">
    <location>
        <begin position="316"/>
        <end position="546"/>
    </location>
</feature>
<organism evidence="18 19">
    <name type="scientific">Acaryochloris marina (strain MBIC 11017)</name>
    <dbReference type="NCBI Taxonomy" id="329726"/>
    <lineage>
        <taxon>Bacteria</taxon>
        <taxon>Bacillati</taxon>
        <taxon>Cyanobacteriota</taxon>
        <taxon>Cyanophyceae</taxon>
        <taxon>Acaryochloridales</taxon>
        <taxon>Acaryochloridaceae</taxon>
        <taxon>Acaryochloris</taxon>
    </lineage>
</organism>
<dbReference type="SUPFAM" id="SSF55785">
    <property type="entry name" value="PYP-like sensor domain (PAS domain)"/>
    <property type="match status" value="2"/>
</dbReference>
<feature type="domain" description="Response regulatory" evidence="15">
    <location>
        <begin position="564"/>
        <end position="679"/>
    </location>
</feature>
<evidence type="ECO:0000256" key="11">
    <source>
        <dbReference type="ARBA" id="ARBA00068150"/>
    </source>
</evidence>
<evidence type="ECO:0000256" key="2">
    <source>
        <dbReference type="ARBA" id="ARBA00006402"/>
    </source>
</evidence>
<dbReference type="InterPro" id="IPR036097">
    <property type="entry name" value="HisK_dim/P_sf"/>
</dbReference>
<keyword evidence="19" id="KW-1185">Reference proteome</keyword>
<keyword evidence="7 18" id="KW-0418">Kinase</keyword>
<sequence>MPMPHQPADPFDIASPLSLANPFAAFIDQTVDIFVAYDQDLRIITINRIGAQRLQRPYEQILGQTNQQLFGAQAELIDPFLMSALETGERVFAEQELVFNQQRYYYDTIYTPTTDARTGERQVWGICRDITIKKDLQKKREALLKQQTIQIEERFRTSFNNATIAKALIALDGSWLQVNPALSQLLGYDPTELLKLRIEDLTHPEDQDIDRHQVRQLLIGQTSSYQIEKRFLHRLGHTLSVLLSVALILNSQGKPSYFIAEMQDITQRKQAEAALYLQLQKTLQLQTALQTKNQALLESSQAAQAANLAKSEFLAMISHEIRTPMNAVIGMTDLLKDTHLDPHQQDFVETIRTSGESLLNIINDILDFSKIESGKLELELHPFPISTCVEEALDIVNSKATAKGLELAYLIEPGTPNHIQGDANRLRQILVNLLGNAVKFTADGEVIVTISARDVATAEMTPEVPLSLHELLFEVKDTGIGIAPEHQQKLFQSFCQLDSSITREYGGTGLGLAISKQLCELMGGTIWVESQVGIGSSFFFTMAASALPGPEDHRATEPQFQNKRVLIVEDNASTGQILCQQVQAWGLVPTLASSGLEALAWVKKERFDVAIADLQLPTMTWSRLLSELTQNHIHAPLPIIGLCAIGESAAVWQYQPLLSASLSKPVKQFRLYQTLLKALSTHQPDLPQPAISQPPPKPTPSSVRILVAEDNVINQKVILKLLDRLGYQADLVTNGLEVLTALQEQSYDVVLMDVQMPEMDGITTAQSICEQWDKTNRPHIVAMTANTMQGDRESYLAAGMDDYIAKPIRLKGLERILSEFTEAKCT</sequence>
<dbReference type="Pfam" id="PF00512">
    <property type="entry name" value="HisKA"/>
    <property type="match status" value="1"/>
</dbReference>
<feature type="domain" description="Response regulatory" evidence="15">
    <location>
        <begin position="704"/>
        <end position="821"/>
    </location>
</feature>
<dbReference type="SMART" id="SM00086">
    <property type="entry name" value="PAC"/>
    <property type="match status" value="1"/>
</dbReference>
<evidence type="ECO:0000259" key="14">
    <source>
        <dbReference type="PROSITE" id="PS50109"/>
    </source>
</evidence>
<dbReference type="InterPro" id="IPR013655">
    <property type="entry name" value="PAS_fold_3"/>
</dbReference>
<dbReference type="InterPro" id="IPR004358">
    <property type="entry name" value="Sig_transdc_His_kin-like_C"/>
</dbReference>
<dbReference type="Gene3D" id="3.30.450.20">
    <property type="entry name" value="PAS domain"/>
    <property type="match status" value="2"/>
</dbReference>
<evidence type="ECO:0000259" key="16">
    <source>
        <dbReference type="PROSITE" id="PS50112"/>
    </source>
</evidence>
<evidence type="ECO:0000256" key="10">
    <source>
        <dbReference type="ARBA" id="ARBA00064003"/>
    </source>
</evidence>
<dbReference type="CDD" id="cd16922">
    <property type="entry name" value="HATPase_EvgS-ArcB-TorS-like"/>
    <property type="match status" value="1"/>
</dbReference>
<dbReference type="InterPro" id="IPR000014">
    <property type="entry name" value="PAS"/>
</dbReference>
<feature type="modified residue" description="4-aspartylphosphate" evidence="13">
    <location>
        <position position="613"/>
    </location>
</feature>
<dbReference type="InterPro" id="IPR011006">
    <property type="entry name" value="CheY-like_superfamily"/>
</dbReference>
<dbReference type="Gene3D" id="3.30.565.10">
    <property type="entry name" value="Histidine kinase-like ATPase, C-terminal domain"/>
    <property type="match status" value="1"/>
</dbReference>
<gene>
    <name evidence="18" type="ordered locus">AM1_5688</name>
</gene>
<comment type="catalytic activity">
    <reaction evidence="1">
        <text>ATP + protein L-histidine = ADP + protein N-phospho-L-histidine.</text>
        <dbReference type="EC" id="2.7.13.3"/>
    </reaction>
</comment>
<dbReference type="EMBL" id="CP000828">
    <property type="protein sequence ID" value="ABW30635.1"/>
    <property type="molecule type" value="Genomic_DNA"/>
</dbReference>
<dbReference type="SUPFAM" id="SSF55874">
    <property type="entry name" value="ATPase domain of HSP90 chaperone/DNA topoisomerase II/histidine kinase"/>
    <property type="match status" value="1"/>
</dbReference>
<dbReference type="CDD" id="cd00156">
    <property type="entry name" value="REC"/>
    <property type="match status" value="1"/>
</dbReference>
<evidence type="ECO:0000256" key="1">
    <source>
        <dbReference type="ARBA" id="ARBA00000085"/>
    </source>
</evidence>
<dbReference type="Gene3D" id="3.40.50.2300">
    <property type="match status" value="2"/>
</dbReference>
<dbReference type="CDD" id="cd00082">
    <property type="entry name" value="HisKA"/>
    <property type="match status" value="1"/>
</dbReference>
<dbReference type="InterPro" id="IPR005467">
    <property type="entry name" value="His_kinase_dom"/>
</dbReference>
<dbReference type="PANTHER" id="PTHR45339">
    <property type="entry name" value="HYBRID SIGNAL TRANSDUCTION HISTIDINE KINASE J"/>
    <property type="match status" value="1"/>
</dbReference>
<dbReference type="AlphaFoldDB" id="B0CG82"/>
<evidence type="ECO:0000256" key="6">
    <source>
        <dbReference type="ARBA" id="ARBA00022741"/>
    </source>
</evidence>
<dbReference type="InterPro" id="IPR001789">
    <property type="entry name" value="Sig_transdc_resp-reg_receiver"/>
</dbReference>
<dbReference type="HOGENOM" id="CLU_000445_114_15_3"/>
<dbReference type="PROSITE" id="PS50109">
    <property type="entry name" value="HIS_KIN"/>
    <property type="match status" value="1"/>
</dbReference>
<evidence type="ECO:0000256" key="4">
    <source>
        <dbReference type="ARBA" id="ARBA00022553"/>
    </source>
</evidence>
<comment type="subunit">
    <text evidence="10">At low DSF concentrations, interacts with RpfF.</text>
</comment>
<feature type="modified residue" description="4-aspartylphosphate" evidence="13">
    <location>
        <position position="753"/>
    </location>
</feature>
<dbReference type="SMART" id="SM00091">
    <property type="entry name" value="PAS"/>
    <property type="match status" value="2"/>
</dbReference>
<dbReference type="PRINTS" id="PR00344">
    <property type="entry name" value="BCTRLSENSOR"/>
</dbReference>
<proteinExistence type="inferred from homology"/>
<dbReference type="Pfam" id="PF08447">
    <property type="entry name" value="PAS_3"/>
    <property type="match status" value="1"/>
</dbReference>
<dbReference type="NCBIfam" id="TIGR00229">
    <property type="entry name" value="sensory_box"/>
    <property type="match status" value="1"/>
</dbReference>
<evidence type="ECO:0000256" key="8">
    <source>
        <dbReference type="ARBA" id="ARBA00022840"/>
    </source>
</evidence>
<dbReference type="OrthoDB" id="5389090at2"/>